<dbReference type="Gene3D" id="3.40.50.200">
    <property type="entry name" value="Peptidase S8/S53 domain"/>
    <property type="match status" value="1"/>
</dbReference>
<accession>A0A147IZL4</accession>
<evidence type="ECO:0000256" key="5">
    <source>
        <dbReference type="PROSITE-ProRule" id="PRU01240"/>
    </source>
</evidence>
<dbReference type="PANTHER" id="PTHR43399:SF4">
    <property type="entry name" value="CELL WALL-ASSOCIATED PROTEASE"/>
    <property type="match status" value="1"/>
</dbReference>
<comment type="caution">
    <text evidence="7">The sequence shown here is derived from an EMBL/GenBank/DDBJ whole genome shotgun (WGS) entry which is preliminary data.</text>
</comment>
<sequence>MVGAKAAYAYAYDKGITGKGVTIAVIDTGIATSNAEFAGRISPDSMAFANKIARCATCAPEMVTFSLDDVQGHGTEVASVALAAKNGAGVHGVAYDATLLALKIAAPDLEGVTATSVIKEADGANPSNIAPAISYAVEKGAFVISLSLNGEAGGQSATEQRAAMDGVVKADRLLVQSVSNFVDDKSTALGTITRNFAGSSLENKSNFLFGIRVDSALRPPSGNGLPGDLADRTLAVVATDVSVVGKDGQITTVTGNSFAAPAIAGAAALLKQYWPQLGGKAISRILLDTATDLGDKGADQIFGVGLLNVEAAMKAQAPTSAFATADMVLARYSSLSLSGPFGSGGQLSDAVTRMTVFDRYGRDFAMTGSTGLRSRASGLLAGAMLGTIDPPWLATTANDAKFGFTSAATGPWAAARSGHPATFAFSPAAGQTVSFSANVAVGQGAGIAGSALRGVVAAPVGTSSSWSGGGWSAGFASGASHDGRSALRSVSFATPLGLGVELSDLTEHGQVLGLRGHAGFALSGSRTTLTTLTASRSVAGVLLSARATAATTRVVGGSDLLRFTGPMTGTAFALDAAYRLSGGTVTFGLSSPLRLERARAVVEAPVAYDLMTGVLATRLTSVDLTPTAREMDVELGWSAALSPTSSLRLGVAHAFDAGHVAGAQDMAGFVALVLR</sequence>
<dbReference type="PROSITE" id="PS00137">
    <property type="entry name" value="SUBTILASE_HIS"/>
    <property type="match status" value="1"/>
</dbReference>
<evidence type="ECO:0000256" key="3">
    <source>
        <dbReference type="ARBA" id="ARBA00022801"/>
    </source>
</evidence>
<dbReference type="RefSeq" id="WP_058751857.1">
    <property type="nucleotide sequence ID" value="NZ_LDTE01000031.1"/>
</dbReference>
<dbReference type="PROSITE" id="PS51892">
    <property type="entry name" value="SUBTILASE"/>
    <property type="match status" value="1"/>
</dbReference>
<name>A0A147IZL4_9SPHN</name>
<dbReference type="InterPro" id="IPR036852">
    <property type="entry name" value="Peptidase_S8/S53_dom_sf"/>
</dbReference>
<dbReference type="Proteomes" id="UP000074072">
    <property type="component" value="Unassembled WGS sequence"/>
</dbReference>
<keyword evidence="3 5" id="KW-0378">Hydrolase</keyword>
<keyword evidence="2 5" id="KW-0645">Protease</keyword>
<dbReference type="PROSITE" id="PS00136">
    <property type="entry name" value="SUBTILASE_ASP"/>
    <property type="match status" value="1"/>
</dbReference>
<feature type="active site" description="Charge relay system" evidence="5">
    <location>
        <position position="27"/>
    </location>
</feature>
<dbReference type="PRINTS" id="PR00723">
    <property type="entry name" value="SUBTILISIN"/>
</dbReference>
<evidence type="ECO:0000256" key="4">
    <source>
        <dbReference type="ARBA" id="ARBA00022825"/>
    </source>
</evidence>
<dbReference type="GO" id="GO:0006508">
    <property type="term" value="P:proteolysis"/>
    <property type="evidence" value="ECO:0007669"/>
    <property type="project" value="UniProtKB-KW"/>
</dbReference>
<dbReference type="InterPro" id="IPR051048">
    <property type="entry name" value="Peptidase_S8/S53_subtilisin"/>
</dbReference>
<dbReference type="InterPro" id="IPR023827">
    <property type="entry name" value="Peptidase_S8_Asp-AS"/>
</dbReference>
<dbReference type="InterPro" id="IPR022398">
    <property type="entry name" value="Peptidase_S8_His-AS"/>
</dbReference>
<reference evidence="7 8" key="1">
    <citation type="journal article" date="2016" name="Front. Microbiol.">
        <title>Genomic Resource of Rice Seed Associated Bacteria.</title>
        <authorList>
            <person name="Midha S."/>
            <person name="Bansal K."/>
            <person name="Sharma S."/>
            <person name="Kumar N."/>
            <person name="Patil P.P."/>
            <person name="Chaudhry V."/>
            <person name="Patil P.B."/>
        </authorList>
    </citation>
    <scope>NUCLEOTIDE SEQUENCE [LARGE SCALE GENOMIC DNA]</scope>
    <source>
        <strain evidence="7 8">SB4</strain>
    </source>
</reference>
<dbReference type="SUPFAM" id="SSF52743">
    <property type="entry name" value="Subtilisin-like"/>
    <property type="match status" value="1"/>
</dbReference>
<protein>
    <submittedName>
        <fullName evidence="7">Subtilase</fullName>
    </submittedName>
</protein>
<dbReference type="InterPro" id="IPR015500">
    <property type="entry name" value="Peptidase_S8_subtilisin-rel"/>
</dbReference>
<dbReference type="OrthoDB" id="5405281at2"/>
<evidence type="ECO:0000313" key="7">
    <source>
        <dbReference type="EMBL" id="KTW01222.1"/>
    </source>
</evidence>
<dbReference type="GO" id="GO:0004252">
    <property type="term" value="F:serine-type endopeptidase activity"/>
    <property type="evidence" value="ECO:0007669"/>
    <property type="project" value="UniProtKB-UniRule"/>
</dbReference>
<comment type="similarity">
    <text evidence="1 5">Belongs to the peptidase S8 family.</text>
</comment>
<feature type="domain" description="Peptidase S8/S53" evidence="6">
    <location>
        <begin position="18"/>
        <end position="305"/>
    </location>
</feature>
<proteinExistence type="inferred from homology"/>
<evidence type="ECO:0000259" key="6">
    <source>
        <dbReference type="Pfam" id="PF00082"/>
    </source>
</evidence>
<dbReference type="InterPro" id="IPR000209">
    <property type="entry name" value="Peptidase_S8/S53_dom"/>
</dbReference>
<dbReference type="AlphaFoldDB" id="A0A147IZL4"/>
<evidence type="ECO:0000313" key="8">
    <source>
        <dbReference type="Proteomes" id="UP000074072"/>
    </source>
</evidence>
<feature type="active site" description="Charge relay system" evidence="5">
    <location>
        <position position="73"/>
    </location>
</feature>
<evidence type="ECO:0000256" key="2">
    <source>
        <dbReference type="ARBA" id="ARBA00022670"/>
    </source>
</evidence>
<dbReference type="PATRIC" id="fig|33051.4.peg.1912"/>
<dbReference type="PANTHER" id="PTHR43399">
    <property type="entry name" value="SUBTILISIN-RELATED"/>
    <property type="match status" value="1"/>
</dbReference>
<organism evidence="7 8">
    <name type="scientific">Sphingomonas sanguinis</name>
    <dbReference type="NCBI Taxonomy" id="33051"/>
    <lineage>
        <taxon>Bacteria</taxon>
        <taxon>Pseudomonadati</taxon>
        <taxon>Pseudomonadota</taxon>
        <taxon>Alphaproteobacteria</taxon>
        <taxon>Sphingomonadales</taxon>
        <taxon>Sphingomonadaceae</taxon>
        <taxon>Sphingomonas</taxon>
    </lineage>
</organism>
<evidence type="ECO:0000256" key="1">
    <source>
        <dbReference type="ARBA" id="ARBA00011073"/>
    </source>
</evidence>
<gene>
    <name evidence="7" type="ORF">SB4_06220</name>
</gene>
<dbReference type="Pfam" id="PF00082">
    <property type="entry name" value="Peptidase_S8"/>
    <property type="match status" value="1"/>
</dbReference>
<keyword evidence="4 5" id="KW-0720">Serine protease</keyword>
<feature type="active site" description="Charge relay system" evidence="5">
    <location>
        <position position="257"/>
    </location>
</feature>
<dbReference type="EMBL" id="LDTE01000031">
    <property type="protein sequence ID" value="KTW01222.1"/>
    <property type="molecule type" value="Genomic_DNA"/>
</dbReference>